<keyword evidence="2" id="KW-1185">Reference proteome</keyword>
<dbReference type="EMBL" id="ML208732">
    <property type="protein sequence ID" value="TFK60783.1"/>
    <property type="molecule type" value="Genomic_DNA"/>
</dbReference>
<protein>
    <submittedName>
        <fullName evidence="1">Fucose-specific lectin</fullName>
    </submittedName>
</protein>
<evidence type="ECO:0000313" key="2">
    <source>
        <dbReference type="Proteomes" id="UP000308600"/>
    </source>
</evidence>
<evidence type="ECO:0000313" key="1">
    <source>
        <dbReference type="EMBL" id="TFK60783.1"/>
    </source>
</evidence>
<sequence>MDGQTPFEDLYPKELRTQPLPPPPVSIPFWKTRRGVRVVGITILAFAIIGAIVGIVVSTEKKSEGSDAKSSGAGGTSSNGTVAGLGGAGVAAVNWQDNGQQIRVYIQKDDGFVYEAASEQSNNWNTNTTTQLFQAKAGTPLAAVVPGPSQIHLYYLDTSNILQEYIYDGSWAKGPTLLPYTNLAPNTSLAATTWTDSSSVQQIRLYYQKQDNTIQELSYATSSGWSPGHSFTDQAYPGTGLSAVANSAGGNLSCSIYWQGNDLTLNQYILPPSSWTRNTLQWSPAPSSGIAAIIYADYYLHDLHVRVYHESTAGIIQEDAYDAPPSGAQGWSSATTAINSNTLVNVPTPISTTVWTNSTGIEVRSYVKNSTNNVYFEFSYSIIGGDSSGWNSKELSF</sequence>
<name>A0ACD3A4N1_9AGAR</name>
<reference evidence="1 2" key="1">
    <citation type="journal article" date="2019" name="Nat. Ecol. Evol.">
        <title>Megaphylogeny resolves global patterns of mushroom evolution.</title>
        <authorList>
            <person name="Varga T."/>
            <person name="Krizsan K."/>
            <person name="Foldi C."/>
            <person name="Dima B."/>
            <person name="Sanchez-Garcia M."/>
            <person name="Sanchez-Ramirez S."/>
            <person name="Szollosi G.J."/>
            <person name="Szarkandi J.G."/>
            <person name="Papp V."/>
            <person name="Albert L."/>
            <person name="Andreopoulos W."/>
            <person name="Angelini C."/>
            <person name="Antonin V."/>
            <person name="Barry K.W."/>
            <person name="Bougher N.L."/>
            <person name="Buchanan P."/>
            <person name="Buyck B."/>
            <person name="Bense V."/>
            <person name="Catcheside P."/>
            <person name="Chovatia M."/>
            <person name="Cooper J."/>
            <person name="Damon W."/>
            <person name="Desjardin D."/>
            <person name="Finy P."/>
            <person name="Geml J."/>
            <person name="Haridas S."/>
            <person name="Hughes K."/>
            <person name="Justo A."/>
            <person name="Karasinski D."/>
            <person name="Kautmanova I."/>
            <person name="Kiss B."/>
            <person name="Kocsube S."/>
            <person name="Kotiranta H."/>
            <person name="LaButti K.M."/>
            <person name="Lechner B.E."/>
            <person name="Liimatainen K."/>
            <person name="Lipzen A."/>
            <person name="Lukacs Z."/>
            <person name="Mihaltcheva S."/>
            <person name="Morgado L.N."/>
            <person name="Niskanen T."/>
            <person name="Noordeloos M.E."/>
            <person name="Ohm R.A."/>
            <person name="Ortiz-Santana B."/>
            <person name="Ovrebo C."/>
            <person name="Racz N."/>
            <person name="Riley R."/>
            <person name="Savchenko A."/>
            <person name="Shiryaev A."/>
            <person name="Soop K."/>
            <person name="Spirin V."/>
            <person name="Szebenyi C."/>
            <person name="Tomsovsky M."/>
            <person name="Tulloss R.E."/>
            <person name="Uehling J."/>
            <person name="Grigoriev I.V."/>
            <person name="Vagvolgyi C."/>
            <person name="Papp T."/>
            <person name="Martin F.M."/>
            <person name="Miettinen O."/>
            <person name="Hibbett D.S."/>
            <person name="Nagy L.G."/>
        </authorList>
    </citation>
    <scope>NUCLEOTIDE SEQUENCE [LARGE SCALE GENOMIC DNA]</scope>
    <source>
        <strain evidence="1 2">NL-1719</strain>
    </source>
</reference>
<gene>
    <name evidence="1" type="ORF">BDN72DRAFT_850254</name>
</gene>
<dbReference type="Proteomes" id="UP000308600">
    <property type="component" value="Unassembled WGS sequence"/>
</dbReference>
<accession>A0ACD3A4N1</accession>
<proteinExistence type="predicted"/>
<organism evidence="1 2">
    <name type="scientific">Pluteus cervinus</name>
    <dbReference type="NCBI Taxonomy" id="181527"/>
    <lineage>
        <taxon>Eukaryota</taxon>
        <taxon>Fungi</taxon>
        <taxon>Dikarya</taxon>
        <taxon>Basidiomycota</taxon>
        <taxon>Agaricomycotina</taxon>
        <taxon>Agaricomycetes</taxon>
        <taxon>Agaricomycetidae</taxon>
        <taxon>Agaricales</taxon>
        <taxon>Pluteineae</taxon>
        <taxon>Pluteaceae</taxon>
        <taxon>Pluteus</taxon>
    </lineage>
</organism>